<evidence type="ECO:0000313" key="6">
    <source>
        <dbReference type="Proteomes" id="UP001066276"/>
    </source>
</evidence>
<evidence type="ECO:0000313" key="5">
    <source>
        <dbReference type="EMBL" id="KAJ1176264.1"/>
    </source>
</evidence>
<keyword evidence="6" id="KW-1185">Reference proteome</keyword>
<dbReference type="Pfam" id="PF00100">
    <property type="entry name" value="Zona_pellucida"/>
    <property type="match status" value="1"/>
</dbReference>
<keyword evidence="3" id="KW-1015">Disulfide bond</keyword>
<comment type="caution">
    <text evidence="5">The sequence shown here is derived from an EMBL/GenBank/DDBJ whole genome shotgun (WGS) entry which is preliminary data.</text>
</comment>
<organism evidence="5 6">
    <name type="scientific">Pleurodeles waltl</name>
    <name type="common">Iberian ribbed newt</name>
    <dbReference type="NCBI Taxonomy" id="8319"/>
    <lineage>
        <taxon>Eukaryota</taxon>
        <taxon>Metazoa</taxon>
        <taxon>Chordata</taxon>
        <taxon>Craniata</taxon>
        <taxon>Vertebrata</taxon>
        <taxon>Euteleostomi</taxon>
        <taxon>Amphibia</taxon>
        <taxon>Batrachia</taxon>
        <taxon>Caudata</taxon>
        <taxon>Salamandroidea</taxon>
        <taxon>Salamandridae</taxon>
        <taxon>Pleurodelinae</taxon>
        <taxon>Pleurodeles</taxon>
    </lineage>
</organism>
<gene>
    <name evidence="5" type="ORF">NDU88_001546</name>
</gene>
<feature type="domain" description="ZP" evidence="4">
    <location>
        <begin position="271"/>
        <end position="530"/>
    </location>
</feature>
<dbReference type="Pfam" id="PF23283">
    <property type="entry name" value="D8C_UMOD"/>
    <property type="match status" value="1"/>
</dbReference>
<dbReference type="InterPro" id="IPR055355">
    <property type="entry name" value="ZP-C"/>
</dbReference>
<dbReference type="EMBL" id="JANPWB010000006">
    <property type="protein sequence ID" value="KAJ1176264.1"/>
    <property type="molecule type" value="Genomic_DNA"/>
</dbReference>
<evidence type="ECO:0000259" key="4">
    <source>
        <dbReference type="PROSITE" id="PS51034"/>
    </source>
</evidence>
<dbReference type="SMART" id="SM00241">
    <property type="entry name" value="ZP"/>
    <property type="match status" value="1"/>
</dbReference>
<sequence length="558" mass="60473">MLLECFNQAHLQMMAQSAAFCNLVDGDFIPRTGYGVCSCKRGSVGDGFTCTKMALCTLDSCCMPGYKWNTAVSPKACTTVNQCPSDNPLVNKCTPPSTCNEINGLYTCVNNKMAACVNGLPCSDPQKDCLRATLNGDLQCADPCDYYDTVDGTARLSSSESRGRFPTDRYMYGWNRYVGSKGVMMKEGCLGSGLKCGSGEPFTLNEAHPTLSEGIKPVRLQTNTANGCLLSGFIWIKACPRGFYVYKFTGSPTFEVFCTGLSSIGRTTSLQCLESTIKLSVRKCLLESLNINTSALQLDACGSESAIIDGKRQITFTVPKASRTCGLSLSSNGTHALYSGTLALVPSVYGNILLQDRTGLHFKCAYPLNVDVNSLDAMEVTSLPEVIIEVASAGRTAVDIAVYKHSDFTSPLLGSDSVSTSTPLYVMIEAKDLDPDRFTLMINSFWASPSSSTDPTDPIYTNYFMNDGCLYNDTVPVTLLGSSSSLQKKFQFNAFRFSGSNTIYLHSSVSLCDMTNSTCLHNCGASRRRREAIQESQAVITTFFRIADDWAVLPLGGR</sequence>
<dbReference type="PANTHER" id="PTHR14002:SF31">
    <property type="entry name" value="ZONA PELLUCIDA LIKE DOMAIN CONTAINING 2"/>
    <property type="match status" value="1"/>
</dbReference>
<name>A0AAV7TJ02_PLEWA</name>
<proteinExistence type="predicted"/>
<dbReference type="Gene3D" id="2.60.40.3210">
    <property type="entry name" value="Zona pellucida, ZP-N domain"/>
    <property type="match status" value="1"/>
</dbReference>
<reference evidence="5" key="1">
    <citation type="journal article" date="2022" name="bioRxiv">
        <title>Sequencing and chromosome-scale assembly of the giantPleurodeles waltlgenome.</title>
        <authorList>
            <person name="Brown T."/>
            <person name="Elewa A."/>
            <person name="Iarovenko S."/>
            <person name="Subramanian E."/>
            <person name="Araus A.J."/>
            <person name="Petzold A."/>
            <person name="Susuki M."/>
            <person name="Suzuki K.-i.T."/>
            <person name="Hayashi T."/>
            <person name="Toyoda A."/>
            <person name="Oliveira C."/>
            <person name="Osipova E."/>
            <person name="Leigh N.D."/>
            <person name="Simon A."/>
            <person name="Yun M.H."/>
        </authorList>
    </citation>
    <scope>NUCLEOTIDE SEQUENCE</scope>
    <source>
        <strain evidence="5">20211129_DDA</strain>
        <tissue evidence="5">Liver</tissue>
    </source>
</reference>
<accession>A0AAV7TJ02</accession>
<evidence type="ECO:0000256" key="2">
    <source>
        <dbReference type="ARBA" id="ARBA00022729"/>
    </source>
</evidence>
<dbReference type="InterPro" id="IPR042235">
    <property type="entry name" value="ZP-C_dom"/>
</dbReference>
<evidence type="ECO:0000256" key="3">
    <source>
        <dbReference type="ARBA" id="ARBA00023157"/>
    </source>
</evidence>
<evidence type="ECO:0000256" key="1">
    <source>
        <dbReference type="ARBA" id="ARBA00022536"/>
    </source>
</evidence>
<dbReference type="InterPro" id="IPR057774">
    <property type="entry name" value="D8C_UMOD/GP2/OIT3-like"/>
</dbReference>
<dbReference type="PROSITE" id="PS51034">
    <property type="entry name" value="ZP_2"/>
    <property type="match status" value="1"/>
</dbReference>
<keyword evidence="1" id="KW-0245">EGF-like domain</keyword>
<dbReference type="Proteomes" id="UP001066276">
    <property type="component" value="Chromosome 3_2"/>
</dbReference>
<protein>
    <recommendedName>
        <fullName evidence="4">ZP domain-containing protein</fullName>
    </recommendedName>
</protein>
<dbReference type="Gene3D" id="2.60.40.4100">
    <property type="entry name" value="Zona pellucida, ZP-C domain"/>
    <property type="match status" value="1"/>
</dbReference>
<keyword evidence="2" id="KW-0732">Signal</keyword>
<dbReference type="PANTHER" id="PTHR14002">
    <property type="entry name" value="ENDOGLIN/TGF-BETA RECEPTOR TYPE III"/>
    <property type="match status" value="1"/>
</dbReference>
<dbReference type="AlphaFoldDB" id="A0AAV7TJ02"/>
<dbReference type="InterPro" id="IPR001507">
    <property type="entry name" value="ZP_dom"/>
</dbReference>